<accession>A0A4Z1A8M9</accession>
<dbReference type="InterPro" id="IPR038987">
    <property type="entry name" value="MoeA-like"/>
</dbReference>
<dbReference type="Gene3D" id="2.170.190.11">
    <property type="entry name" value="Molybdopterin biosynthesis moea protein, domain 3"/>
    <property type="match status" value="1"/>
</dbReference>
<dbReference type="NCBIfam" id="TIGR00177">
    <property type="entry name" value="molyb_syn"/>
    <property type="match status" value="1"/>
</dbReference>
<protein>
    <recommendedName>
        <fullName evidence="4">Molybdopterin molybdenumtransferase</fullName>
        <ecNumber evidence="4">2.10.1.1</ecNumber>
    </recommendedName>
</protein>
<evidence type="ECO:0000313" key="6">
    <source>
        <dbReference type="EMBL" id="TGL75973.1"/>
    </source>
</evidence>
<keyword evidence="4" id="KW-0479">Metal-binding</keyword>
<comment type="caution">
    <text evidence="6">The sequence shown here is derived from an EMBL/GenBank/DDBJ whole genome shotgun (WGS) entry which is preliminary data.</text>
</comment>
<keyword evidence="7" id="KW-1185">Reference proteome</keyword>
<dbReference type="GO" id="GO:0005829">
    <property type="term" value="C:cytosol"/>
    <property type="evidence" value="ECO:0007669"/>
    <property type="project" value="TreeGrafter"/>
</dbReference>
<keyword evidence="4" id="KW-0460">Magnesium</keyword>
<comment type="cofactor">
    <cofactor evidence="4">
        <name>Mg(2+)</name>
        <dbReference type="ChEBI" id="CHEBI:18420"/>
    </cofactor>
</comment>
<dbReference type="AlphaFoldDB" id="A0A4Z1A8M9"/>
<dbReference type="GO" id="GO:0006777">
    <property type="term" value="P:Mo-molybdopterin cofactor biosynthetic process"/>
    <property type="evidence" value="ECO:0007669"/>
    <property type="project" value="UniProtKB-UniRule"/>
</dbReference>
<comment type="pathway">
    <text evidence="4">Cofactor biosynthesis; molybdopterin biosynthesis.</text>
</comment>
<organism evidence="6 7">
    <name type="scientific">Leptospira jelokensis</name>
    <dbReference type="NCBI Taxonomy" id="2484931"/>
    <lineage>
        <taxon>Bacteria</taxon>
        <taxon>Pseudomonadati</taxon>
        <taxon>Spirochaetota</taxon>
        <taxon>Spirochaetia</taxon>
        <taxon>Leptospirales</taxon>
        <taxon>Leptospiraceae</taxon>
        <taxon>Leptospira</taxon>
    </lineage>
</organism>
<evidence type="ECO:0000256" key="3">
    <source>
        <dbReference type="ARBA" id="ARBA00047317"/>
    </source>
</evidence>
<dbReference type="PANTHER" id="PTHR10192">
    <property type="entry name" value="MOLYBDOPTERIN BIOSYNTHESIS PROTEIN"/>
    <property type="match status" value="1"/>
</dbReference>
<dbReference type="InterPro" id="IPR036688">
    <property type="entry name" value="MoeA_C_domain_IV_sf"/>
</dbReference>
<reference evidence="6" key="1">
    <citation type="journal article" date="2019" name="PLoS Negl. Trop. Dis.">
        <title>Revisiting the worldwide diversity of Leptospira species in the environment.</title>
        <authorList>
            <person name="Vincent A.T."/>
            <person name="Schiettekatte O."/>
            <person name="Bourhy P."/>
            <person name="Veyrier F.J."/>
            <person name="Picardeau M."/>
        </authorList>
    </citation>
    <scope>NUCLEOTIDE SEQUENCE [LARGE SCALE GENOMIC DNA]</scope>
    <source>
        <strain evidence="6">201702451</strain>
    </source>
</reference>
<dbReference type="Gene3D" id="3.40.980.10">
    <property type="entry name" value="MoaB/Mog-like domain"/>
    <property type="match status" value="1"/>
</dbReference>
<comment type="catalytic activity">
    <reaction evidence="3">
        <text>adenylyl-molybdopterin + molybdate = Mo-molybdopterin + AMP + H(+)</text>
        <dbReference type="Rhea" id="RHEA:35047"/>
        <dbReference type="ChEBI" id="CHEBI:15378"/>
        <dbReference type="ChEBI" id="CHEBI:36264"/>
        <dbReference type="ChEBI" id="CHEBI:62727"/>
        <dbReference type="ChEBI" id="CHEBI:71302"/>
        <dbReference type="ChEBI" id="CHEBI:456215"/>
        <dbReference type="EC" id="2.10.1.1"/>
    </reaction>
</comment>
<dbReference type="CDD" id="cd00887">
    <property type="entry name" value="MoeA"/>
    <property type="match status" value="1"/>
</dbReference>
<dbReference type="SMART" id="SM00852">
    <property type="entry name" value="MoCF_biosynth"/>
    <property type="match status" value="1"/>
</dbReference>
<comment type="function">
    <text evidence="1 4">Catalyzes the insertion of molybdate into adenylated molybdopterin with the concomitant release of AMP.</text>
</comment>
<dbReference type="Gene3D" id="2.40.340.10">
    <property type="entry name" value="MoeA, C-terminal, domain IV"/>
    <property type="match status" value="1"/>
</dbReference>
<dbReference type="Pfam" id="PF03453">
    <property type="entry name" value="MoeA_N"/>
    <property type="match status" value="1"/>
</dbReference>
<dbReference type="Proteomes" id="UP000297567">
    <property type="component" value="Unassembled WGS sequence"/>
</dbReference>
<evidence type="ECO:0000256" key="1">
    <source>
        <dbReference type="ARBA" id="ARBA00002901"/>
    </source>
</evidence>
<name>A0A4Z1A8M9_9LEPT</name>
<evidence type="ECO:0000256" key="2">
    <source>
        <dbReference type="ARBA" id="ARBA00010763"/>
    </source>
</evidence>
<dbReference type="RefSeq" id="WP_135640427.1">
    <property type="nucleotide sequence ID" value="NZ_RQGH01000006.1"/>
</dbReference>
<gene>
    <name evidence="6" type="ORF">EHQ62_01095</name>
</gene>
<feature type="domain" description="MoaB/Mog" evidence="5">
    <location>
        <begin position="178"/>
        <end position="315"/>
    </location>
</feature>
<dbReference type="PANTHER" id="PTHR10192:SF5">
    <property type="entry name" value="GEPHYRIN"/>
    <property type="match status" value="1"/>
</dbReference>
<dbReference type="Pfam" id="PF00994">
    <property type="entry name" value="MoCF_biosynth"/>
    <property type="match status" value="1"/>
</dbReference>
<dbReference type="GO" id="GO:0046872">
    <property type="term" value="F:metal ion binding"/>
    <property type="evidence" value="ECO:0007669"/>
    <property type="project" value="UniProtKB-UniRule"/>
</dbReference>
<dbReference type="EC" id="2.10.1.1" evidence="4"/>
<sequence>MIPYEEAIQFIDQEAKSFGTESVPLLEAYGRILAESVLADRDYPPFNRSAMDGFAIALKDFEANKQFVYERELHAGSTLKKLPEETVIRIMTGAPVPEGFDVVIKIEDTILSEHQNQKMVKFPIENVSLWQNIAKQGEDAIKSDPMLSVGTYLNLSEVSLLASLGTMDVTVFSLPKVKIISTGNEVVPFGVTPLPHQIRDSNSVTISTFLKKWKITPIEISRVPDDVSIIKNTIEQSLDCDILILSGGVSMGEMDLVPSILKELGVETIFHKTAIKPGKPIWFGKKKKTIVFGLPGNPFSVQTCLRIFIDPFLRSCFSQKKEVYLKFPISQTKKKKHSLTEFFPVRFTTNEKTRLEAIAFNGSGDIKAGIFSDGLALFPSESKEILSESSIQFLPW</sequence>
<proteinExistence type="inferred from homology"/>
<evidence type="ECO:0000256" key="4">
    <source>
        <dbReference type="RuleBase" id="RU365090"/>
    </source>
</evidence>
<dbReference type="SUPFAM" id="SSF63882">
    <property type="entry name" value="MoeA N-terminal region -like"/>
    <property type="match status" value="1"/>
</dbReference>
<dbReference type="Gene3D" id="3.90.105.10">
    <property type="entry name" value="Molybdopterin biosynthesis moea protein, domain 2"/>
    <property type="match status" value="1"/>
</dbReference>
<evidence type="ECO:0000259" key="5">
    <source>
        <dbReference type="SMART" id="SM00852"/>
    </source>
</evidence>
<evidence type="ECO:0000313" key="7">
    <source>
        <dbReference type="Proteomes" id="UP000297567"/>
    </source>
</evidence>
<dbReference type="SUPFAM" id="SSF53218">
    <property type="entry name" value="Molybdenum cofactor biosynthesis proteins"/>
    <property type="match status" value="1"/>
</dbReference>
<dbReference type="InterPro" id="IPR005110">
    <property type="entry name" value="MoeA_linker/N"/>
</dbReference>
<keyword evidence="4" id="KW-0500">Molybdenum</keyword>
<dbReference type="UniPathway" id="UPA00344"/>
<dbReference type="GO" id="GO:0061599">
    <property type="term" value="F:molybdopterin molybdotransferase activity"/>
    <property type="evidence" value="ECO:0007669"/>
    <property type="project" value="UniProtKB-UniRule"/>
</dbReference>
<keyword evidence="4" id="KW-0501">Molybdenum cofactor biosynthesis</keyword>
<dbReference type="InterPro" id="IPR036425">
    <property type="entry name" value="MoaB/Mog-like_dom_sf"/>
</dbReference>
<dbReference type="InterPro" id="IPR001453">
    <property type="entry name" value="MoaB/Mog_dom"/>
</dbReference>
<dbReference type="InterPro" id="IPR036135">
    <property type="entry name" value="MoeA_linker/N_sf"/>
</dbReference>
<keyword evidence="4 6" id="KW-0808">Transferase</keyword>
<comment type="similarity">
    <text evidence="2 4">Belongs to the MoeA family.</text>
</comment>
<dbReference type="EMBL" id="RQGH01000006">
    <property type="protein sequence ID" value="TGL75973.1"/>
    <property type="molecule type" value="Genomic_DNA"/>
</dbReference>